<accession>A0A202C262</accession>
<dbReference type="Gene3D" id="3.30.565.10">
    <property type="entry name" value="Histidine kinase-like ATPase, C-terminal domain"/>
    <property type="match status" value="1"/>
</dbReference>
<dbReference type="AlphaFoldDB" id="A0A202C262"/>
<evidence type="ECO:0000313" key="1">
    <source>
        <dbReference type="EMBL" id="OVE57784.1"/>
    </source>
</evidence>
<protein>
    <submittedName>
        <fullName evidence="1">Uncharacterized protein</fullName>
    </submittedName>
</protein>
<keyword evidence="2" id="KW-1185">Reference proteome</keyword>
<sequence length="84" mass="10069">MIENYNVLEHVRKRPGMYIGSLDHSGFNELIHYLIQDFIETEFYEINFLLKENNRLIIEAVCRKTSTFISNAIKNINDYKNEHF</sequence>
<dbReference type="InterPro" id="IPR036890">
    <property type="entry name" value="HATPase_C_sf"/>
</dbReference>
<dbReference type="Proteomes" id="UP000196355">
    <property type="component" value="Unassembled WGS sequence"/>
</dbReference>
<name>A0A202C262_9FLAO</name>
<evidence type="ECO:0000313" key="2">
    <source>
        <dbReference type="Proteomes" id="UP000196355"/>
    </source>
</evidence>
<proteinExistence type="predicted"/>
<dbReference type="RefSeq" id="WP_087708944.1">
    <property type="nucleotide sequence ID" value="NZ_MVAG01000113.1"/>
</dbReference>
<comment type="caution">
    <text evidence="1">The sequence shown here is derived from an EMBL/GenBank/DDBJ whole genome shotgun (WGS) entry which is preliminary data.</text>
</comment>
<dbReference type="EMBL" id="MVAG01000113">
    <property type="protein sequence ID" value="OVE57784.1"/>
    <property type="molecule type" value="Genomic_DNA"/>
</dbReference>
<reference evidence="2" key="1">
    <citation type="submission" date="2017-02" db="EMBL/GenBank/DDBJ databases">
        <authorList>
            <person name="Tetz G."/>
            <person name="Tetz V."/>
        </authorList>
    </citation>
    <scope>NUCLEOTIDE SEQUENCE [LARGE SCALE GENOMIC DNA]</scope>
    <source>
        <strain evidence="2">VT16-26</strain>
    </source>
</reference>
<gene>
    <name evidence="1" type="ORF">B0E34_09405</name>
</gene>
<organism evidence="1 2">
    <name type="scientific">Chryseobacterium mucoviscidosis</name>
    <dbReference type="NCBI Taxonomy" id="1945581"/>
    <lineage>
        <taxon>Bacteria</taxon>
        <taxon>Pseudomonadati</taxon>
        <taxon>Bacteroidota</taxon>
        <taxon>Flavobacteriia</taxon>
        <taxon>Flavobacteriales</taxon>
        <taxon>Weeksellaceae</taxon>
        <taxon>Chryseobacterium group</taxon>
        <taxon>Chryseobacterium</taxon>
    </lineage>
</organism>